<accession>A0A8S1K8V0</accession>
<evidence type="ECO:0000256" key="3">
    <source>
        <dbReference type="SAM" id="Coils"/>
    </source>
</evidence>
<dbReference type="Proteomes" id="UP000692954">
    <property type="component" value="Unassembled WGS sequence"/>
</dbReference>
<dbReference type="InterPro" id="IPR000408">
    <property type="entry name" value="Reg_chr_condens"/>
</dbReference>
<keyword evidence="6" id="KW-1185">Reference proteome</keyword>
<keyword evidence="1" id="KW-0677">Repeat</keyword>
<feature type="compositionally biased region" description="Polar residues" evidence="4">
    <location>
        <begin position="680"/>
        <end position="689"/>
    </location>
</feature>
<name>A0A8S1K8V0_9CILI</name>
<evidence type="ECO:0000313" key="5">
    <source>
        <dbReference type="EMBL" id="CAD8049386.1"/>
    </source>
</evidence>
<feature type="repeat" description="RCC1" evidence="2">
    <location>
        <begin position="134"/>
        <end position="181"/>
    </location>
</feature>
<feature type="repeat" description="RCC1" evidence="2">
    <location>
        <begin position="44"/>
        <end position="94"/>
    </location>
</feature>
<dbReference type="PROSITE" id="PS50012">
    <property type="entry name" value="RCC1_3"/>
    <property type="match status" value="3"/>
</dbReference>
<proteinExistence type="predicted"/>
<keyword evidence="3" id="KW-0175">Coiled coil</keyword>
<dbReference type="InterPro" id="IPR051709">
    <property type="entry name" value="Ub-ligase/GTPase-reg"/>
</dbReference>
<evidence type="ECO:0000256" key="2">
    <source>
        <dbReference type="PROSITE-ProRule" id="PRU00235"/>
    </source>
</evidence>
<dbReference type="AlphaFoldDB" id="A0A8S1K8V0"/>
<reference evidence="5" key="1">
    <citation type="submission" date="2021-01" db="EMBL/GenBank/DDBJ databases">
        <authorList>
            <consortium name="Genoscope - CEA"/>
            <person name="William W."/>
        </authorList>
    </citation>
    <scope>NUCLEOTIDE SEQUENCE</scope>
</reference>
<dbReference type="PANTHER" id="PTHR45622">
    <property type="entry name" value="UBIQUITIN-PROTEIN LIGASE E3A-RELATED"/>
    <property type="match status" value="1"/>
</dbReference>
<evidence type="ECO:0000313" key="6">
    <source>
        <dbReference type="Proteomes" id="UP000692954"/>
    </source>
</evidence>
<organism evidence="5 6">
    <name type="scientific">Paramecium sonneborni</name>
    <dbReference type="NCBI Taxonomy" id="65129"/>
    <lineage>
        <taxon>Eukaryota</taxon>
        <taxon>Sar</taxon>
        <taxon>Alveolata</taxon>
        <taxon>Ciliophora</taxon>
        <taxon>Intramacronucleata</taxon>
        <taxon>Oligohymenophorea</taxon>
        <taxon>Peniculida</taxon>
        <taxon>Parameciidae</taxon>
        <taxon>Paramecium</taxon>
    </lineage>
</organism>
<dbReference type="Pfam" id="PF00415">
    <property type="entry name" value="RCC1"/>
    <property type="match status" value="4"/>
</dbReference>
<dbReference type="PANTHER" id="PTHR45622:SF58">
    <property type="entry name" value="REGULATOR OF CHROMOSOME CONDENSATION DOMAIN-CONTAINING PROTEIN"/>
    <property type="match status" value="1"/>
</dbReference>
<dbReference type="EMBL" id="CAJJDN010000004">
    <property type="protein sequence ID" value="CAD8049386.1"/>
    <property type="molecule type" value="Genomic_DNA"/>
</dbReference>
<protein>
    <submittedName>
        <fullName evidence="5">Uncharacterized protein</fullName>
    </submittedName>
</protein>
<dbReference type="OrthoDB" id="10256179at2759"/>
<gene>
    <name evidence="5" type="ORF">PSON_ATCC_30995.1.T0040074</name>
</gene>
<evidence type="ECO:0000256" key="4">
    <source>
        <dbReference type="SAM" id="MobiDB-lite"/>
    </source>
</evidence>
<comment type="caution">
    <text evidence="5">The sequence shown here is derived from an EMBL/GenBank/DDBJ whole genome shotgun (WGS) entry which is preliminary data.</text>
</comment>
<feature type="region of interest" description="Disordered" evidence="4">
    <location>
        <begin position="680"/>
        <end position="703"/>
    </location>
</feature>
<evidence type="ECO:0000256" key="1">
    <source>
        <dbReference type="ARBA" id="ARBA00022737"/>
    </source>
</evidence>
<feature type="repeat" description="RCC1" evidence="2">
    <location>
        <begin position="268"/>
        <end position="315"/>
    </location>
</feature>
<feature type="coiled-coil region" evidence="3">
    <location>
        <begin position="379"/>
        <end position="611"/>
    </location>
</feature>
<sequence>MSVYIWGTTPSQEESTTPKQITINFQITKVCCGEEHMLFLSNTNQLYALGTNNYGVLGIGSDDYSERSLTPQLIQSNIIDMDCGWNHNISLNINNNAFVWGKVVNDLTLPKQIGQSIRFIKCGARHTMMINNKNQLYAIGANDSGQCGIQNIKRINEVTHVMDNVLTVACGVSHSLIKINQQLLACGSNNLGQLGIQGIKNSFKPQLIDIPKVDQIAAGNHSAAISGGNLYIWGSGCFGTFSKPTLFLQDIVDVKINGTLGLGIDTQGQLYSWGSNVNGELGVGDTQTRTEAVKVIKNIQHFGVGINYAIAISKPPQPVTTEKEYLAKTLQIESEERNALEKINRELKSKFVELELCNIDLRKLLDVKSEDICTLQTQVETYTNTMANQESQIKDLKQQCLRHQTFQKDAISKLEKYEDLIDNLENQLKIKNEEIDGLTNQLQNFKDSLKQYQDDETSQLNQFKNQLSELTEQLNYEQQVNEQLVEQYSKEKESFQQRSVLVQQYEFEIGNLQSQNKTLASQTSNSLQQHQKLSEGLTIANHRIESLQTQNAKLMQELSLLRTSIYSDLQKPQVLEIQTIIGLNKELTELNNQLQSKLREKDQDILKLKSQLGNLGTSLKESRQSLSSQMKTSQCQNQLSQQNLNIPKKQKQDSPNGKTIQELLESAHKHAKYMKKILKSSENFEQDTPSPKKKLEFSKENSLIKNDSLSEVRERLNKLQQNRQLYEQKLRI</sequence>